<evidence type="ECO:0000256" key="6">
    <source>
        <dbReference type="ARBA" id="ARBA00022753"/>
    </source>
</evidence>
<dbReference type="PANTHER" id="PTHR23292:SF7">
    <property type="entry name" value="CELL DEATH-INDUCING P53-TARGET PROTEIN 1"/>
    <property type="match status" value="1"/>
</dbReference>
<evidence type="ECO:0000256" key="7">
    <source>
        <dbReference type="ARBA" id="ARBA00022833"/>
    </source>
</evidence>
<dbReference type="STRING" id="30522.A0A4W2DPL4"/>
<evidence type="ECO:0000256" key="5">
    <source>
        <dbReference type="ARBA" id="ARBA00022723"/>
    </source>
</evidence>
<keyword evidence="15" id="KW-1185">Reference proteome</keyword>
<comment type="similarity">
    <text evidence="3">Belongs to the CDIP1/LITAF family.</text>
</comment>
<feature type="region of interest" description="Disordered" evidence="12">
    <location>
        <begin position="1"/>
        <end position="65"/>
    </location>
</feature>
<accession>A0A4W2DPL4</accession>
<reference evidence="14 15" key="1">
    <citation type="submission" date="2018-11" db="EMBL/GenBank/DDBJ databases">
        <title>Haplotype-resolved cattle genomes.</title>
        <authorList>
            <person name="Low W.Y."/>
            <person name="Tearle R."/>
            <person name="Bickhart D.M."/>
            <person name="Rosen B.D."/>
            <person name="Koren S."/>
            <person name="Rhie A."/>
            <person name="Hiendleder S."/>
            <person name="Phillippy A.M."/>
            <person name="Smith T.P.L."/>
            <person name="Williams J.L."/>
        </authorList>
    </citation>
    <scope>NUCLEOTIDE SEQUENCE [LARGE SCALE GENOMIC DNA]</scope>
</reference>
<dbReference type="GO" id="GO:0098560">
    <property type="term" value="C:cytoplasmic side of late endosome membrane"/>
    <property type="evidence" value="ECO:0007669"/>
    <property type="project" value="TreeGrafter"/>
</dbReference>
<dbReference type="GO" id="GO:0008270">
    <property type="term" value="F:zinc ion binding"/>
    <property type="evidence" value="ECO:0007669"/>
    <property type="project" value="TreeGrafter"/>
</dbReference>
<evidence type="ECO:0000256" key="2">
    <source>
        <dbReference type="ARBA" id="ARBA00004630"/>
    </source>
</evidence>
<dbReference type="PROSITE" id="PS51837">
    <property type="entry name" value="LITAF"/>
    <property type="match status" value="1"/>
</dbReference>
<keyword evidence="7" id="KW-0862">Zinc</keyword>
<comment type="subcellular location">
    <subcellularLocation>
        <location evidence="1">Late endosome membrane</location>
        <topology evidence="1">Peripheral membrane protein</topology>
        <orientation evidence="1">Cytoplasmic side</orientation>
    </subcellularLocation>
    <subcellularLocation>
        <location evidence="2">Lysosome membrane</location>
        <topology evidence="2">Peripheral membrane protein</topology>
        <orientation evidence="2">Cytoplasmic side</orientation>
    </subcellularLocation>
</comment>
<dbReference type="GO" id="GO:0042771">
    <property type="term" value="P:intrinsic apoptotic signaling pathway in response to DNA damage by p53 class mediator"/>
    <property type="evidence" value="ECO:0007669"/>
    <property type="project" value="TreeGrafter"/>
</dbReference>
<dbReference type="GO" id="GO:0098574">
    <property type="term" value="C:cytoplasmic side of lysosomal membrane"/>
    <property type="evidence" value="ECO:0007669"/>
    <property type="project" value="TreeGrafter"/>
</dbReference>
<dbReference type="InterPro" id="IPR037519">
    <property type="entry name" value="LITAF_fam"/>
</dbReference>
<dbReference type="AlphaFoldDB" id="A0A4W2DPL4"/>
<evidence type="ECO:0000256" key="1">
    <source>
        <dbReference type="ARBA" id="ARBA00004492"/>
    </source>
</evidence>
<evidence type="ECO:0000256" key="4">
    <source>
        <dbReference type="ARBA" id="ARBA00022703"/>
    </source>
</evidence>
<evidence type="ECO:0000259" key="13">
    <source>
        <dbReference type="PROSITE" id="PS51837"/>
    </source>
</evidence>
<evidence type="ECO:0000256" key="10">
    <source>
        <dbReference type="ARBA" id="ARBA00040553"/>
    </source>
</evidence>
<keyword evidence="5" id="KW-0479">Metal-binding</keyword>
<keyword evidence="9" id="KW-0458">Lysosome</keyword>
<proteinExistence type="inferred from homology"/>
<keyword evidence="6" id="KW-0967">Endosome</keyword>
<feature type="compositionally biased region" description="Pro residues" evidence="12">
    <location>
        <begin position="1"/>
        <end position="13"/>
    </location>
</feature>
<gene>
    <name evidence="14" type="primary">CDIP1</name>
</gene>
<protein>
    <recommendedName>
        <fullName evidence="10">Cell death-inducing p53-target protein 1</fullName>
    </recommendedName>
    <alternativeName>
        <fullName evidence="11">LITAF-like protein</fullName>
    </alternativeName>
</protein>
<dbReference type="GO" id="GO:0005634">
    <property type="term" value="C:nucleus"/>
    <property type="evidence" value="ECO:0007669"/>
    <property type="project" value="TreeGrafter"/>
</dbReference>
<evidence type="ECO:0000313" key="15">
    <source>
        <dbReference type="Proteomes" id="UP000314981"/>
    </source>
</evidence>
<evidence type="ECO:0000256" key="9">
    <source>
        <dbReference type="ARBA" id="ARBA00023228"/>
    </source>
</evidence>
<feature type="compositionally biased region" description="Pro residues" evidence="12">
    <location>
        <begin position="36"/>
        <end position="65"/>
    </location>
</feature>
<evidence type="ECO:0000256" key="11">
    <source>
        <dbReference type="ARBA" id="ARBA00041883"/>
    </source>
</evidence>
<evidence type="ECO:0000256" key="3">
    <source>
        <dbReference type="ARBA" id="ARBA00005975"/>
    </source>
</evidence>
<evidence type="ECO:0000256" key="12">
    <source>
        <dbReference type="SAM" id="MobiDB-lite"/>
    </source>
</evidence>
<organism evidence="14 15">
    <name type="scientific">Bos indicus x Bos taurus</name>
    <name type="common">Hybrid cattle</name>
    <dbReference type="NCBI Taxonomy" id="30522"/>
    <lineage>
        <taxon>Eukaryota</taxon>
        <taxon>Metazoa</taxon>
        <taxon>Chordata</taxon>
        <taxon>Craniata</taxon>
        <taxon>Vertebrata</taxon>
        <taxon>Euteleostomi</taxon>
        <taxon>Mammalia</taxon>
        <taxon>Eutheria</taxon>
        <taxon>Laurasiatheria</taxon>
        <taxon>Artiodactyla</taxon>
        <taxon>Ruminantia</taxon>
        <taxon>Pecora</taxon>
        <taxon>Bovidae</taxon>
        <taxon>Bovinae</taxon>
        <taxon>Bos</taxon>
    </lineage>
</organism>
<reference evidence="14" key="3">
    <citation type="submission" date="2025-09" db="UniProtKB">
        <authorList>
            <consortium name="Ensembl"/>
        </authorList>
    </citation>
    <scope>IDENTIFICATION</scope>
</reference>
<dbReference type="SMART" id="SM00714">
    <property type="entry name" value="LITAF"/>
    <property type="match status" value="1"/>
</dbReference>
<dbReference type="Proteomes" id="UP000314981">
    <property type="component" value="Chromosome 25"/>
</dbReference>
<dbReference type="PANTHER" id="PTHR23292">
    <property type="entry name" value="LIPOPOLYSACCHARIDE-INDUCED TUMOR NECROSIS FACTOR-ALPHA FACTOR"/>
    <property type="match status" value="1"/>
</dbReference>
<dbReference type="InterPro" id="IPR006629">
    <property type="entry name" value="LITAF"/>
</dbReference>
<keyword evidence="8" id="KW-0472">Membrane</keyword>
<reference evidence="14" key="2">
    <citation type="submission" date="2025-08" db="UniProtKB">
        <authorList>
            <consortium name="Ensembl"/>
        </authorList>
    </citation>
    <scope>IDENTIFICATION</scope>
</reference>
<evidence type="ECO:0000313" key="14">
    <source>
        <dbReference type="Ensembl" id="ENSBIXP00000026366.1"/>
    </source>
</evidence>
<keyword evidence="4" id="KW-0053">Apoptosis</keyword>
<sequence length="340" mass="36066">MSNDPPPPYPGGPTAPLLEEKSGAPPTPGRTSPAVMQPPPGMSLPPADIGPPPYEPPGHPMPQPGFIPPHVNADGTYMPSGFYPPPGPHPPMGYYPPGPYPPGPYAGPGGHTATVLVPSGAATTVTVLQGEIFEGAPVQTVCPHCQQAITTKISYEIGLMNFVLGFFCCFMGCDLGCCLIPCLHLHVQAPVLTGWAWTPRCPSGPPCFAPRTQWLTSLLPLGVGSRSTSPSPGSLVLFALPFPEHLTLVAKILLDFRPRASEWWGMALSLRAAAVLGICDQEDKREWSPHVVLPAGVSSPFLYQVQVWSRVSLGPKVARAVAGSPDRGLQWGRAHSHCHF</sequence>
<dbReference type="Ensembl" id="ENSBIXT00000053658.1">
    <property type="protein sequence ID" value="ENSBIXP00000026366.1"/>
    <property type="gene ID" value="ENSBIXG00000030155.1"/>
</dbReference>
<feature type="domain" description="LITAF" evidence="13">
    <location>
        <begin position="122"/>
        <end position="210"/>
    </location>
</feature>
<name>A0A4W2DPL4_BOBOX</name>
<dbReference type="Pfam" id="PF10601">
    <property type="entry name" value="zf-LITAF-like"/>
    <property type="match status" value="1"/>
</dbReference>
<evidence type="ECO:0000256" key="8">
    <source>
        <dbReference type="ARBA" id="ARBA00023136"/>
    </source>
</evidence>